<gene>
    <name evidence="1" type="ORF">BLL40_16205</name>
</gene>
<dbReference type="AlphaFoldDB" id="A0A1Q5NZ49"/>
<evidence type="ECO:0000313" key="2">
    <source>
        <dbReference type="Proteomes" id="UP000186524"/>
    </source>
</evidence>
<dbReference type="Proteomes" id="UP000186524">
    <property type="component" value="Unassembled WGS sequence"/>
</dbReference>
<accession>A0A1Q5NZ49</accession>
<dbReference type="EMBL" id="MRWQ01000028">
    <property type="protein sequence ID" value="OKL35290.1"/>
    <property type="molecule type" value="Genomic_DNA"/>
</dbReference>
<reference evidence="1 2" key="1">
    <citation type="submission" date="2016-12" db="EMBL/GenBank/DDBJ databases">
        <title>Domibacillus sp. SAOS 44 whole genome sequencing.</title>
        <authorList>
            <person name="Verma A."/>
            <person name="Krishnamurthi S."/>
        </authorList>
    </citation>
    <scope>NUCLEOTIDE SEQUENCE [LARGE SCALE GENOMIC DNA]</scope>
    <source>
        <strain evidence="1 2">SAOS 44</strain>
    </source>
</reference>
<proteinExistence type="predicted"/>
<dbReference type="STRING" id="1714354.BLL40_16205"/>
<evidence type="ECO:0000313" key="1">
    <source>
        <dbReference type="EMBL" id="OKL35290.1"/>
    </source>
</evidence>
<dbReference type="InterPro" id="IPR011094">
    <property type="entry name" value="Uncharacterised_LppY/LpqO"/>
</dbReference>
<organism evidence="1 2">
    <name type="scientific">Domibacillus mangrovi</name>
    <dbReference type="NCBI Taxonomy" id="1714354"/>
    <lineage>
        <taxon>Bacteria</taxon>
        <taxon>Bacillati</taxon>
        <taxon>Bacillota</taxon>
        <taxon>Bacilli</taxon>
        <taxon>Bacillales</taxon>
        <taxon>Bacillaceae</taxon>
        <taxon>Domibacillus</taxon>
    </lineage>
</organism>
<dbReference type="Pfam" id="PF07485">
    <property type="entry name" value="DUF1529"/>
    <property type="match status" value="1"/>
</dbReference>
<sequence length="132" mass="14945">MDNIDVLCQQFARILGGQPNVEHDVCMVKKSRSHIKVNIMGKPSHSGLALHSMWSFESIDHQGKALNLGETALLQEEAYPFIWHLQRSGIVLSALHNHWLFDTPHLVYAHYASVEEPLSFAKKVAEAYKVLK</sequence>
<name>A0A1Q5NZ49_9BACI</name>
<keyword evidence="2" id="KW-1185">Reference proteome</keyword>
<comment type="caution">
    <text evidence="1">The sequence shown here is derived from an EMBL/GenBank/DDBJ whole genome shotgun (WGS) entry which is preliminary data.</text>
</comment>
<protein>
    <submittedName>
        <fullName evidence="1">Uncharacterized protein</fullName>
    </submittedName>
</protein>